<proteinExistence type="predicted"/>
<accession>A0A1V0SAN8</accession>
<organism evidence="1">
    <name type="scientific">Catovirus CTV1</name>
    <dbReference type="NCBI Taxonomy" id="1977631"/>
    <lineage>
        <taxon>Viruses</taxon>
        <taxon>Varidnaviria</taxon>
        <taxon>Bamfordvirae</taxon>
        <taxon>Nucleocytoviricota</taxon>
        <taxon>Megaviricetes</taxon>
        <taxon>Imitervirales</taxon>
        <taxon>Mimiviridae</taxon>
        <taxon>Klosneuvirinae</taxon>
        <taxon>Catovirus</taxon>
    </lineage>
</organism>
<sequence>MEYLLSIKTKDDQIVNFIINQQTRLSKMKYIEEFGEMSQTTQEIMGKKYIVIADTLDVDPNILIGYLDNKYENTLNHDLLKIMLYFMDSQIEETVKYCISSVMDNKYDGKTNLLLYSHFNYMFNDLMILRGKKFNKDTGDFYSYDIDPFDYKGEELVEFDNRYNTHPYYTHPYYRMLSKNTENKLKVIVGTIITPRTKKELTPYNVYKTSVINVLNDDYNMSSNKNLESFYTGISFQFFMNKISVVYPKTLGKLSNLILYAYDNYNNSYKNNNYYNTNIKILKKHLSIKSETVKTIKLGEALDTYKFPINVDSKCLLSKRYLNETKIECMFSDAEIDYYFKSNTHCSIECTFDKKIDN</sequence>
<reference evidence="1" key="1">
    <citation type="journal article" date="2017" name="Science">
        <title>Giant viruses with an expanded complement of translation system components.</title>
        <authorList>
            <person name="Schulz F."/>
            <person name="Yutin N."/>
            <person name="Ivanova N.N."/>
            <person name="Ortega D.R."/>
            <person name="Lee T.K."/>
            <person name="Vierheilig J."/>
            <person name="Daims H."/>
            <person name="Horn M."/>
            <person name="Wagner M."/>
            <person name="Jensen G.J."/>
            <person name="Kyrpides N.C."/>
            <person name="Koonin E.V."/>
            <person name="Woyke T."/>
        </authorList>
    </citation>
    <scope>NUCLEOTIDE SEQUENCE</scope>
    <source>
        <strain evidence="1">CTV1</strain>
    </source>
</reference>
<gene>
    <name evidence="1" type="ORF">Catovirus_1_816</name>
</gene>
<name>A0A1V0SAN8_9VIRU</name>
<evidence type="ECO:0000313" key="1">
    <source>
        <dbReference type="EMBL" id="ARF08766.1"/>
    </source>
</evidence>
<protein>
    <submittedName>
        <fullName evidence="1">Uncharacterized protein</fullName>
    </submittedName>
</protein>
<dbReference type="EMBL" id="KY684083">
    <property type="protein sequence ID" value="ARF08766.1"/>
    <property type="molecule type" value="Genomic_DNA"/>
</dbReference>